<sequence length="205" mass="22739">MGFLFNRSNITHINNPDDDFEDFNSLYEIKALDDLDPAEEEAKEIFSKSLESSSKSTPEVQEPDDVPIDDVHTDRISESEEPTNESAVSVGIPVIHSGVDPVIEDPMDNSKKPGVQGVFLATKSSDKLVKPQEKKGIVWNNKGVTLSRLGKYDEAIKAYDQALQIDPEYTSAWNNKGVVLSKLGKYPEALEAFDRALRIRSGIIT</sequence>
<dbReference type="AlphaFoldDB" id="A0A2V2NDC7"/>
<organism evidence="5 6">
    <name type="scientific">Methanospirillum lacunae</name>
    <dbReference type="NCBI Taxonomy" id="668570"/>
    <lineage>
        <taxon>Archaea</taxon>
        <taxon>Methanobacteriati</taxon>
        <taxon>Methanobacteriota</taxon>
        <taxon>Stenosarchaea group</taxon>
        <taxon>Methanomicrobia</taxon>
        <taxon>Methanomicrobiales</taxon>
        <taxon>Methanospirillaceae</taxon>
        <taxon>Methanospirillum</taxon>
    </lineage>
</organism>
<feature type="repeat" description="TPR" evidence="3">
    <location>
        <begin position="170"/>
        <end position="203"/>
    </location>
</feature>
<dbReference type="InterPro" id="IPR011990">
    <property type="entry name" value="TPR-like_helical_dom_sf"/>
</dbReference>
<evidence type="ECO:0000313" key="6">
    <source>
        <dbReference type="Proteomes" id="UP000245657"/>
    </source>
</evidence>
<dbReference type="PANTHER" id="PTHR44943:SF8">
    <property type="entry name" value="TPR REPEAT-CONTAINING PROTEIN MJ0263"/>
    <property type="match status" value="1"/>
</dbReference>
<dbReference type="InterPro" id="IPR051685">
    <property type="entry name" value="Ycf3/AcsC/BcsC/TPR_MFPF"/>
</dbReference>
<dbReference type="Gene3D" id="1.25.40.10">
    <property type="entry name" value="Tetratricopeptide repeat domain"/>
    <property type="match status" value="1"/>
</dbReference>
<feature type="region of interest" description="Disordered" evidence="4">
    <location>
        <begin position="38"/>
        <end position="70"/>
    </location>
</feature>
<evidence type="ECO:0000313" key="5">
    <source>
        <dbReference type="EMBL" id="PWR74367.1"/>
    </source>
</evidence>
<dbReference type="PANTHER" id="PTHR44943">
    <property type="entry name" value="CELLULOSE SYNTHASE OPERON PROTEIN C"/>
    <property type="match status" value="1"/>
</dbReference>
<accession>A0A2V2NDC7</accession>
<protein>
    <submittedName>
        <fullName evidence="5">Uncharacterized protein</fullName>
    </submittedName>
</protein>
<keyword evidence="1" id="KW-0677">Repeat</keyword>
<evidence type="ECO:0000256" key="2">
    <source>
        <dbReference type="ARBA" id="ARBA00022803"/>
    </source>
</evidence>
<dbReference type="RefSeq" id="WP_109967646.1">
    <property type="nucleotide sequence ID" value="NZ_CP176093.1"/>
</dbReference>
<name>A0A2V2NDC7_9EURY</name>
<dbReference type="GeneID" id="97549750"/>
<dbReference type="SMART" id="SM00028">
    <property type="entry name" value="TPR"/>
    <property type="match status" value="2"/>
</dbReference>
<dbReference type="SUPFAM" id="SSF48452">
    <property type="entry name" value="TPR-like"/>
    <property type="match status" value="1"/>
</dbReference>
<dbReference type="PROSITE" id="PS50005">
    <property type="entry name" value="TPR"/>
    <property type="match status" value="2"/>
</dbReference>
<comment type="caution">
    <text evidence="5">The sequence shown here is derived from an EMBL/GenBank/DDBJ whole genome shotgun (WGS) entry which is preliminary data.</text>
</comment>
<evidence type="ECO:0000256" key="4">
    <source>
        <dbReference type="SAM" id="MobiDB-lite"/>
    </source>
</evidence>
<proteinExistence type="predicted"/>
<dbReference type="InterPro" id="IPR019734">
    <property type="entry name" value="TPR_rpt"/>
</dbReference>
<dbReference type="Proteomes" id="UP000245657">
    <property type="component" value="Unassembled WGS sequence"/>
</dbReference>
<keyword evidence="6" id="KW-1185">Reference proteome</keyword>
<dbReference type="Pfam" id="PF00515">
    <property type="entry name" value="TPR_1"/>
    <property type="match status" value="2"/>
</dbReference>
<evidence type="ECO:0000256" key="3">
    <source>
        <dbReference type="PROSITE-ProRule" id="PRU00339"/>
    </source>
</evidence>
<evidence type="ECO:0000256" key="1">
    <source>
        <dbReference type="ARBA" id="ARBA00022737"/>
    </source>
</evidence>
<feature type="compositionally biased region" description="Low complexity" evidence="4">
    <location>
        <begin position="47"/>
        <end position="56"/>
    </location>
</feature>
<gene>
    <name evidence="5" type="ORF">DK846_04245</name>
</gene>
<dbReference type="PROSITE" id="PS50293">
    <property type="entry name" value="TPR_REGION"/>
    <property type="match status" value="2"/>
</dbReference>
<dbReference type="OrthoDB" id="115601at2157"/>
<feature type="repeat" description="TPR" evidence="3">
    <location>
        <begin position="136"/>
        <end position="169"/>
    </location>
</feature>
<dbReference type="EMBL" id="QGMY01000002">
    <property type="protein sequence ID" value="PWR74367.1"/>
    <property type="molecule type" value="Genomic_DNA"/>
</dbReference>
<keyword evidence="2 3" id="KW-0802">TPR repeat</keyword>
<reference evidence="5 6" key="1">
    <citation type="submission" date="2018-05" db="EMBL/GenBank/DDBJ databases">
        <title>Draft genome of Methanospirillum lacunae Ki8-1.</title>
        <authorList>
            <person name="Dueholm M.S."/>
            <person name="Nielsen P.H."/>
            <person name="Bakmann L.F."/>
            <person name="Otzen D.E."/>
        </authorList>
    </citation>
    <scope>NUCLEOTIDE SEQUENCE [LARGE SCALE GENOMIC DNA]</scope>
    <source>
        <strain evidence="5 6">Ki8-1</strain>
    </source>
</reference>